<sequence length="257" mass="27776">MFTLVSLLCAPLLENALQEVKVVDETGAANSTELLIQAAFDINPDALTVVFQPAGDTPNLNAQAKINATLASIRSLPEVASIVTPAERPEYISSNGQTQYSVINLKSTSAEAIDQIEQIIDRDKVSASQNAEPTLKIYLTGKPAIDRAVQNYQQLYADPAQIPLPKVAAAFNQLTHRATTLVIVKSKTAQQSDATRNLVRDFRSANLEDLKIQVAGQTASELDVVAAIERRFPLVLGLIMVATFFAASCSVLRSVWP</sequence>
<evidence type="ECO:0000313" key="3">
    <source>
        <dbReference type="Proteomes" id="UP000249354"/>
    </source>
</evidence>
<keyword evidence="1" id="KW-1133">Transmembrane helix</keyword>
<accession>A0A2W4VN31</accession>
<comment type="caution">
    <text evidence="2">The sequence shown here is derived from an EMBL/GenBank/DDBJ whole genome shotgun (WGS) entry which is preliminary data.</text>
</comment>
<reference evidence="3" key="1">
    <citation type="submission" date="2018-04" db="EMBL/GenBank/DDBJ databases">
        <authorList>
            <person name="Cornet L."/>
        </authorList>
    </citation>
    <scope>NUCLEOTIDE SEQUENCE [LARGE SCALE GENOMIC DNA]</scope>
</reference>
<keyword evidence="1" id="KW-0812">Transmembrane</keyword>
<evidence type="ECO:0008006" key="4">
    <source>
        <dbReference type="Google" id="ProtNLM"/>
    </source>
</evidence>
<evidence type="ECO:0000313" key="2">
    <source>
        <dbReference type="EMBL" id="PZO13651.1"/>
    </source>
</evidence>
<gene>
    <name evidence="2" type="ORF">DCF25_15825</name>
</gene>
<proteinExistence type="predicted"/>
<keyword evidence="1" id="KW-0472">Membrane</keyword>
<name>A0A2W4VN31_9CYAN</name>
<protein>
    <recommendedName>
        <fullName evidence="4">Membrane transport protein MMPL domain-containing protein</fullName>
    </recommendedName>
</protein>
<reference evidence="2 3" key="2">
    <citation type="submission" date="2018-06" db="EMBL/GenBank/DDBJ databases">
        <title>Metagenomic assembly of (sub)arctic Cyanobacteria and their associated microbiome from non-axenic cultures.</title>
        <authorList>
            <person name="Baurain D."/>
        </authorList>
    </citation>
    <scope>NUCLEOTIDE SEQUENCE [LARGE SCALE GENOMIC DNA]</scope>
    <source>
        <strain evidence="2">ULC129bin1</strain>
    </source>
</reference>
<evidence type="ECO:0000256" key="1">
    <source>
        <dbReference type="SAM" id="Phobius"/>
    </source>
</evidence>
<organism evidence="2 3">
    <name type="scientific">Leptolyngbya foveolarum</name>
    <dbReference type="NCBI Taxonomy" id="47253"/>
    <lineage>
        <taxon>Bacteria</taxon>
        <taxon>Bacillati</taxon>
        <taxon>Cyanobacteriota</taxon>
        <taxon>Cyanophyceae</taxon>
        <taxon>Leptolyngbyales</taxon>
        <taxon>Leptolyngbyaceae</taxon>
        <taxon>Leptolyngbya group</taxon>
        <taxon>Leptolyngbya</taxon>
    </lineage>
</organism>
<dbReference type="AlphaFoldDB" id="A0A2W4VN31"/>
<dbReference type="EMBL" id="QBMC01000121">
    <property type="protein sequence ID" value="PZO13651.1"/>
    <property type="molecule type" value="Genomic_DNA"/>
</dbReference>
<feature type="transmembrane region" description="Helical" evidence="1">
    <location>
        <begin position="234"/>
        <end position="256"/>
    </location>
</feature>
<dbReference type="Proteomes" id="UP000249354">
    <property type="component" value="Unassembled WGS sequence"/>
</dbReference>